<feature type="non-terminal residue" evidence="2">
    <location>
        <position position="1"/>
    </location>
</feature>
<reference evidence="2" key="1">
    <citation type="submission" date="2020-02" db="EMBL/GenBank/DDBJ databases">
        <authorList>
            <person name="Meier V. D."/>
        </authorList>
    </citation>
    <scope>NUCLEOTIDE SEQUENCE</scope>
    <source>
        <strain evidence="2">AVDCRST_MAG91</strain>
    </source>
</reference>
<organism evidence="2">
    <name type="scientific">uncultured Sphingomonadaceae bacterium</name>
    <dbReference type="NCBI Taxonomy" id="169976"/>
    <lineage>
        <taxon>Bacteria</taxon>
        <taxon>Pseudomonadati</taxon>
        <taxon>Pseudomonadota</taxon>
        <taxon>Alphaproteobacteria</taxon>
        <taxon>Sphingomonadales</taxon>
        <taxon>Sphingomonadaceae</taxon>
        <taxon>environmental samples</taxon>
    </lineage>
</organism>
<evidence type="ECO:0000256" key="1">
    <source>
        <dbReference type="SAM" id="MobiDB-lite"/>
    </source>
</evidence>
<dbReference type="EMBL" id="CADCVX010000543">
    <property type="protein sequence ID" value="CAA9532723.1"/>
    <property type="molecule type" value="Genomic_DNA"/>
</dbReference>
<evidence type="ECO:0000313" key="2">
    <source>
        <dbReference type="EMBL" id="CAA9532723.1"/>
    </source>
</evidence>
<dbReference type="AlphaFoldDB" id="A0A6J4TX56"/>
<feature type="compositionally biased region" description="Basic and acidic residues" evidence="1">
    <location>
        <begin position="70"/>
        <end position="81"/>
    </location>
</feature>
<feature type="region of interest" description="Disordered" evidence="1">
    <location>
        <begin position="40"/>
        <end position="81"/>
    </location>
</feature>
<sequence>ANLTRHFDQQASVAAFGRDRGDLHRVAGVGRRSEAWHLEEAARHQSRAGSGSGSGACPGSCARAGPGSRARSERSDRGRGLDREQFRCCVRACAFLGERRRPVERGAGRCGGVSLHLQSRPAVGGRSDRLPRPAGPRASSPVLRQHGRQCELDLR</sequence>
<feature type="compositionally biased region" description="Low complexity" evidence="1">
    <location>
        <begin position="57"/>
        <end position="67"/>
    </location>
</feature>
<name>A0A6J4TX56_9SPHN</name>
<gene>
    <name evidence="2" type="ORF">AVDCRST_MAG91-3117</name>
</gene>
<feature type="non-terminal residue" evidence="2">
    <location>
        <position position="155"/>
    </location>
</feature>
<protein>
    <submittedName>
        <fullName evidence="2">Uncharacterized protein</fullName>
    </submittedName>
</protein>
<feature type="region of interest" description="Disordered" evidence="1">
    <location>
        <begin position="120"/>
        <end position="155"/>
    </location>
</feature>
<accession>A0A6J4TX56</accession>
<proteinExistence type="predicted"/>